<dbReference type="FunFam" id="3.40.50.450:FF:000018">
    <property type="entry name" value="Lysine decarboxylase-like protein"/>
    <property type="match status" value="1"/>
</dbReference>
<proteinExistence type="predicted"/>
<gene>
    <name evidence="1" type="ORF">WICPIJ_000579</name>
</gene>
<reference evidence="1" key="1">
    <citation type="journal article" date="2021" name="Open Biol.">
        <title>Shared evolutionary footprints suggest mitochondrial oxidative damage underlies multiple complex I losses in fungi.</title>
        <authorList>
            <person name="Schikora-Tamarit M.A."/>
            <person name="Marcet-Houben M."/>
            <person name="Nosek J."/>
            <person name="Gabaldon T."/>
        </authorList>
    </citation>
    <scope>NUCLEOTIDE SEQUENCE</scope>
    <source>
        <strain evidence="1">CBS2887</strain>
    </source>
</reference>
<dbReference type="GO" id="GO:0005829">
    <property type="term" value="C:cytosol"/>
    <property type="evidence" value="ECO:0007669"/>
    <property type="project" value="TreeGrafter"/>
</dbReference>
<dbReference type="Pfam" id="PF03641">
    <property type="entry name" value="Lysine_decarbox"/>
    <property type="match status" value="1"/>
</dbReference>
<dbReference type="InterPro" id="IPR031100">
    <property type="entry name" value="LOG_fam"/>
</dbReference>
<organism evidence="1 2">
    <name type="scientific">Wickerhamomyces pijperi</name>
    <name type="common">Yeast</name>
    <name type="synonym">Pichia pijperi</name>
    <dbReference type="NCBI Taxonomy" id="599730"/>
    <lineage>
        <taxon>Eukaryota</taxon>
        <taxon>Fungi</taxon>
        <taxon>Dikarya</taxon>
        <taxon>Ascomycota</taxon>
        <taxon>Saccharomycotina</taxon>
        <taxon>Saccharomycetes</taxon>
        <taxon>Phaffomycetales</taxon>
        <taxon>Wickerhamomycetaceae</taxon>
        <taxon>Wickerhamomyces</taxon>
    </lineage>
</organism>
<dbReference type="GO" id="GO:0016799">
    <property type="term" value="F:hydrolase activity, hydrolyzing N-glycosyl compounds"/>
    <property type="evidence" value="ECO:0007669"/>
    <property type="project" value="TreeGrafter"/>
</dbReference>
<evidence type="ECO:0000313" key="1">
    <source>
        <dbReference type="EMBL" id="KAH3688440.1"/>
    </source>
</evidence>
<dbReference type="AlphaFoldDB" id="A0A9P8QFV5"/>
<dbReference type="InterPro" id="IPR005269">
    <property type="entry name" value="LOG"/>
</dbReference>
<dbReference type="EMBL" id="JAEUBG010000347">
    <property type="protein sequence ID" value="KAH3688440.1"/>
    <property type="molecule type" value="Genomic_DNA"/>
</dbReference>
<keyword evidence="2" id="KW-1185">Reference proteome</keyword>
<dbReference type="PANTHER" id="PTHR31223">
    <property type="entry name" value="LOG FAMILY PROTEIN YJL055W"/>
    <property type="match status" value="1"/>
</dbReference>
<comment type="caution">
    <text evidence="1">The sequence shown here is derived from an EMBL/GenBank/DDBJ whole genome shotgun (WGS) entry which is preliminary data.</text>
</comment>
<protein>
    <recommendedName>
        <fullName evidence="3">Cytokinin riboside 5'-monophosphate phosphoribohydrolase</fullName>
    </recommendedName>
</protein>
<evidence type="ECO:0000313" key="2">
    <source>
        <dbReference type="Proteomes" id="UP000774326"/>
    </source>
</evidence>
<evidence type="ECO:0008006" key="3">
    <source>
        <dbReference type="Google" id="ProtNLM"/>
    </source>
</evidence>
<dbReference type="Proteomes" id="UP000774326">
    <property type="component" value="Unassembled WGS sequence"/>
</dbReference>
<dbReference type="SUPFAM" id="SSF102405">
    <property type="entry name" value="MCP/YpsA-like"/>
    <property type="match status" value="1"/>
</dbReference>
<sequence length="219" mass="23799">MTMSHTKTVCVFCGSSFGTSESFSSFATELGKLMASKNWGLVYGGGSTGLMGAVARSVAGNNGYVHGVIPESLVSKERKSSTQLNEELKASVDNHNGVTPIDEFGKTTVVRDMHTRKKLMGQEADAFIALPGGYGTLEEIMEVITWSQLGIHGKPIIFANVDGFYDDLLSFIKGAIEKGFISAKNGEIFKVASTPQEVLELVERYEIPDGRFNLKWEES</sequence>
<dbReference type="OrthoDB" id="414463at2759"/>
<reference evidence="1" key="2">
    <citation type="submission" date="2021-01" db="EMBL/GenBank/DDBJ databases">
        <authorList>
            <person name="Schikora-Tamarit M.A."/>
        </authorList>
    </citation>
    <scope>NUCLEOTIDE SEQUENCE</scope>
    <source>
        <strain evidence="1">CBS2887</strain>
    </source>
</reference>
<dbReference type="PANTHER" id="PTHR31223:SF70">
    <property type="entry name" value="LOG FAMILY PROTEIN YJL055W"/>
    <property type="match status" value="1"/>
</dbReference>
<dbReference type="GO" id="GO:0009691">
    <property type="term" value="P:cytokinin biosynthetic process"/>
    <property type="evidence" value="ECO:0007669"/>
    <property type="project" value="InterPro"/>
</dbReference>
<dbReference type="Gene3D" id="3.40.50.450">
    <property type="match status" value="1"/>
</dbReference>
<name>A0A9P8QFV5_WICPI</name>
<dbReference type="NCBIfam" id="TIGR00730">
    <property type="entry name" value="Rossman fold protein, TIGR00730 family"/>
    <property type="match status" value="1"/>
</dbReference>
<accession>A0A9P8QFV5</accession>